<organism evidence="1 2">
    <name type="scientific">Clostridium ljungdahlii (strain ATCC 55383 / DSM 13528 / PETC)</name>
    <dbReference type="NCBI Taxonomy" id="748727"/>
    <lineage>
        <taxon>Bacteria</taxon>
        <taxon>Bacillati</taxon>
        <taxon>Bacillota</taxon>
        <taxon>Clostridia</taxon>
        <taxon>Eubacteriales</taxon>
        <taxon>Clostridiaceae</taxon>
        <taxon>Clostridium</taxon>
    </lineage>
</organism>
<evidence type="ECO:0000313" key="2">
    <source>
        <dbReference type="Proteomes" id="UP000077020"/>
    </source>
</evidence>
<gene>
    <name evidence="1" type="ORF">WX45_01055</name>
</gene>
<dbReference type="Proteomes" id="UP000077020">
    <property type="component" value="Unassembled WGS sequence"/>
</dbReference>
<evidence type="ECO:0000313" key="1">
    <source>
        <dbReference type="EMBL" id="OAA84392.1"/>
    </source>
</evidence>
<comment type="caution">
    <text evidence="1">The sequence shown here is derived from an EMBL/GenBank/DDBJ whole genome shotgun (WGS) entry which is preliminary data.</text>
</comment>
<proteinExistence type="predicted"/>
<protein>
    <submittedName>
        <fullName evidence="1">Uncharacterized protein</fullName>
    </submittedName>
</protein>
<accession>A0ABX2TPM4</accession>
<sequence>MKTKEGSELIRLVNLDKKYIKNKPDLNHRLTQSHY</sequence>
<reference evidence="1 2" key="1">
    <citation type="journal article" date="2016" name="Biotechnol. Bioeng.">
        <title>Traits of selected Clostridium strains for syngas fermentation to ethanol.</title>
        <authorList>
            <person name="Martin M.E."/>
            <person name="Richter H."/>
            <person name="Saha S."/>
            <person name="Angenent L.T."/>
        </authorList>
    </citation>
    <scope>NUCLEOTIDE SEQUENCE [LARGE SCALE GENOMIC DNA]</scope>
    <source>
        <strain evidence="1 2">PETC</strain>
    </source>
</reference>
<name>A0ABX2TPM4_CLOLD</name>
<keyword evidence="2" id="KW-1185">Reference proteome</keyword>
<dbReference type="EMBL" id="LITS01000024">
    <property type="protein sequence ID" value="OAA84392.1"/>
    <property type="molecule type" value="Genomic_DNA"/>
</dbReference>